<evidence type="ECO:0000256" key="1">
    <source>
        <dbReference type="SAM" id="Coils"/>
    </source>
</evidence>
<dbReference type="Gene3D" id="1.20.58.60">
    <property type="match status" value="1"/>
</dbReference>
<feature type="region of interest" description="Disordered" evidence="2">
    <location>
        <begin position="1"/>
        <end position="44"/>
    </location>
</feature>
<evidence type="ECO:0000313" key="5">
    <source>
        <dbReference type="Proteomes" id="UP000275394"/>
    </source>
</evidence>
<sequence length="264" mass="28776">MPRKDLDDLNDIPSLIPERDESRANSTGHKPRATAHSHAPAPAATAQKQGSSFWTVAALLALLLALLAGGASYYLYQQLQLTKQGLEQADTRLGALEARLSSSDESMNESSQTMSLKIKEMGKKVDEHYSQIDKLWAARNALLKTSKASNGQLSTQAAALKTLQKELNTKMAALKVATAKSDSNSSKLKSLADQGLATNLSVDTLEQTVEEQQRQLRQLVDAGNKLKHSGGSTEQQLKDLSEWVDSFNGYRKQVNQRLSALEKG</sequence>
<evidence type="ECO:0000256" key="2">
    <source>
        <dbReference type="SAM" id="MobiDB-lite"/>
    </source>
</evidence>
<protein>
    <submittedName>
        <fullName evidence="4">Uncharacterized protein</fullName>
    </submittedName>
</protein>
<keyword evidence="3" id="KW-0812">Transmembrane</keyword>
<gene>
    <name evidence="4" type="ORF">EDC56_3903</name>
</gene>
<dbReference type="RefSeq" id="WP_123714211.1">
    <property type="nucleotide sequence ID" value="NZ_RKHR01000011.1"/>
</dbReference>
<keyword evidence="3" id="KW-1133">Transmembrane helix</keyword>
<organism evidence="4 5">
    <name type="scientific">Sinobacterium caligoides</name>
    <dbReference type="NCBI Taxonomy" id="933926"/>
    <lineage>
        <taxon>Bacteria</taxon>
        <taxon>Pseudomonadati</taxon>
        <taxon>Pseudomonadota</taxon>
        <taxon>Gammaproteobacteria</taxon>
        <taxon>Cellvibrionales</taxon>
        <taxon>Spongiibacteraceae</taxon>
        <taxon>Sinobacterium</taxon>
    </lineage>
</organism>
<dbReference type="AlphaFoldDB" id="A0A3N2D4R1"/>
<evidence type="ECO:0000313" key="4">
    <source>
        <dbReference type="EMBL" id="ROR94760.1"/>
    </source>
</evidence>
<keyword evidence="3" id="KW-0472">Membrane</keyword>
<feature type="transmembrane region" description="Helical" evidence="3">
    <location>
        <begin position="53"/>
        <end position="76"/>
    </location>
</feature>
<keyword evidence="1" id="KW-0175">Coiled coil</keyword>
<feature type="coiled-coil region" evidence="1">
    <location>
        <begin position="160"/>
        <end position="222"/>
    </location>
</feature>
<comment type="caution">
    <text evidence="4">The sequence shown here is derived from an EMBL/GenBank/DDBJ whole genome shotgun (WGS) entry which is preliminary data.</text>
</comment>
<accession>A0A3N2D4R1</accession>
<proteinExistence type="predicted"/>
<dbReference type="Proteomes" id="UP000275394">
    <property type="component" value="Unassembled WGS sequence"/>
</dbReference>
<reference evidence="4 5" key="1">
    <citation type="submission" date="2018-11" db="EMBL/GenBank/DDBJ databases">
        <title>Genomic Encyclopedia of Type Strains, Phase IV (KMG-IV): sequencing the most valuable type-strain genomes for metagenomic binning, comparative biology and taxonomic classification.</title>
        <authorList>
            <person name="Goeker M."/>
        </authorList>
    </citation>
    <scope>NUCLEOTIDE SEQUENCE [LARGE SCALE GENOMIC DNA]</scope>
    <source>
        <strain evidence="4 5">DSM 100316</strain>
    </source>
</reference>
<name>A0A3N2D4R1_9GAMM</name>
<dbReference type="OrthoDB" id="5734037at2"/>
<keyword evidence="5" id="KW-1185">Reference proteome</keyword>
<evidence type="ECO:0000256" key="3">
    <source>
        <dbReference type="SAM" id="Phobius"/>
    </source>
</evidence>
<dbReference type="EMBL" id="RKHR01000011">
    <property type="protein sequence ID" value="ROR94760.1"/>
    <property type="molecule type" value="Genomic_DNA"/>
</dbReference>